<evidence type="ECO:0000256" key="1">
    <source>
        <dbReference type="ARBA" id="ARBA00022801"/>
    </source>
</evidence>
<dbReference type="Pfam" id="PF07859">
    <property type="entry name" value="Abhydrolase_3"/>
    <property type="match status" value="1"/>
</dbReference>
<feature type="domain" description="Alpha/beta hydrolase fold-3" evidence="2">
    <location>
        <begin position="73"/>
        <end position="273"/>
    </location>
</feature>
<dbReference type="Gene3D" id="3.40.50.1820">
    <property type="entry name" value="alpha/beta hydrolase"/>
    <property type="match status" value="1"/>
</dbReference>
<dbReference type="PANTHER" id="PTHR48081:SF8">
    <property type="entry name" value="ALPHA_BETA HYDROLASE FOLD-3 DOMAIN-CONTAINING PROTEIN-RELATED"/>
    <property type="match status" value="1"/>
</dbReference>
<organism evidence="3 4">
    <name type="scientific">Staphylococcus saccharolyticus</name>
    <dbReference type="NCBI Taxonomy" id="33028"/>
    <lineage>
        <taxon>Bacteria</taxon>
        <taxon>Bacillati</taxon>
        <taxon>Bacillota</taxon>
        <taxon>Bacilli</taxon>
        <taxon>Bacillales</taxon>
        <taxon>Staphylococcaceae</taxon>
        <taxon>Staphylococcus</taxon>
    </lineage>
</organism>
<name>A0A380H183_9STAP</name>
<sequence length="294" mass="34080">MNRVVNKYILHNRSIFFKNNAEVEHFLEKRKDENSKKHKQPATLNVKSNLDQLTLDGMQVFRFNFRHETRKKILYLHGGYNVLQPSPFHWRLLDKLTLNTLHEVILPIYPKAPEYHIDDTYQAIRKVYNQLVDKVGAKHIVVMGDGSGGGLALRLVQTLIEEQQPTPKQLFLISPLLDATLSNPNITQDLVEKDILVSKYGVNELMKTWANDLPLFDKRVSPIYGEIKGLPPVYIFGGGREINNPDMNLFAYLLEEQGQFVDFKEYSKMVHDFPIYPIRQSHKVLKQITKAIQE</sequence>
<dbReference type="Proteomes" id="UP000255425">
    <property type="component" value="Unassembled WGS sequence"/>
</dbReference>
<evidence type="ECO:0000313" key="3">
    <source>
        <dbReference type="EMBL" id="SUM69032.1"/>
    </source>
</evidence>
<proteinExistence type="predicted"/>
<dbReference type="PANTHER" id="PTHR48081">
    <property type="entry name" value="AB HYDROLASE SUPERFAMILY PROTEIN C4A8.06C"/>
    <property type="match status" value="1"/>
</dbReference>
<dbReference type="EC" id="3.1.1.83" evidence="3"/>
<evidence type="ECO:0000259" key="2">
    <source>
        <dbReference type="Pfam" id="PF07859"/>
    </source>
</evidence>
<dbReference type="InterPro" id="IPR013094">
    <property type="entry name" value="AB_hydrolase_3"/>
</dbReference>
<accession>A0A380H183</accession>
<keyword evidence="4" id="KW-1185">Reference proteome</keyword>
<protein>
    <submittedName>
        <fullName evidence="3">Esterase</fullName>
        <ecNumber evidence="3">3.1.1.83</ecNumber>
    </submittedName>
</protein>
<dbReference type="InterPro" id="IPR029058">
    <property type="entry name" value="AB_hydrolase_fold"/>
</dbReference>
<dbReference type="AlphaFoldDB" id="A0A380H183"/>
<gene>
    <name evidence="3" type="primary">mlhB_2</name>
    <name evidence="3" type="ORF">NCTC11807_00712</name>
</gene>
<keyword evidence="1 3" id="KW-0378">Hydrolase</keyword>
<evidence type="ECO:0000313" key="4">
    <source>
        <dbReference type="Proteomes" id="UP000255425"/>
    </source>
</evidence>
<dbReference type="InterPro" id="IPR050300">
    <property type="entry name" value="GDXG_lipolytic_enzyme"/>
</dbReference>
<dbReference type="EMBL" id="UHDZ01000001">
    <property type="protein sequence ID" value="SUM69032.1"/>
    <property type="molecule type" value="Genomic_DNA"/>
</dbReference>
<reference evidence="3 4" key="1">
    <citation type="submission" date="2018-06" db="EMBL/GenBank/DDBJ databases">
        <authorList>
            <consortium name="Pathogen Informatics"/>
            <person name="Doyle S."/>
        </authorList>
    </citation>
    <scope>NUCLEOTIDE SEQUENCE [LARGE SCALE GENOMIC DNA]</scope>
    <source>
        <strain evidence="3 4">NCTC11807</strain>
    </source>
</reference>
<dbReference type="SUPFAM" id="SSF53474">
    <property type="entry name" value="alpha/beta-Hydrolases"/>
    <property type="match status" value="1"/>
</dbReference>
<dbReference type="GO" id="GO:0016787">
    <property type="term" value="F:hydrolase activity"/>
    <property type="evidence" value="ECO:0007669"/>
    <property type="project" value="UniProtKB-KW"/>
</dbReference>